<dbReference type="Proteomes" id="UP000807504">
    <property type="component" value="Unassembled WGS sequence"/>
</dbReference>
<protein>
    <submittedName>
        <fullName evidence="4">Retrovirus-related Pol polyprotein like</fullName>
    </submittedName>
</protein>
<feature type="region of interest" description="Disordered" evidence="2">
    <location>
        <begin position="174"/>
        <end position="213"/>
    </location>
</feature>
<dbReference type="GO" id="GO:0015074">
    <property type="term" value="P:DNA integration"/>
    <property type="evidence" value="ECO:0007669"/>
    <property type="project" value="InterPro"/>
</dbReference>
<gene>
    <name evidence="4" type="ORF">HNY73_013656</name>
</gene>
<keyword evidence="5" id="KW-1185">Reference proteome</keyword>
<evidence type="ECO:0000313" key="4">
    <source>
        <dbReference type="EMBL" id="KAF8783501.1"/>
    </source>
</evidence>
<evidence type="ECO:0000256" key="2">
    <source>
        <dbReference type="SAM" id="MobiDB-lite"/>
    </source>
</evidence>
<accession>A0A8T0F0I4</accession>
<dbReference type="InterPro" id="IPR039537">
    <property type="entry name" value="Retrotran_Ty1/copia-like"/>
</dbReference>
<dbReference type="InterPro" id="IPR001584">
    <property type="entry name" value="Integrase_cat-core"/>
</dbReference>
<dbReference type="InterPro" id="IPR036397">
    <property type="entry name" value="RNaseH_sf"/>
</dbReference>
<dbReference type="Pfam" id="PF13976">
    <property type="entry name" value="gag_pre-integrs"/>
    <property type="match status" value="1"/>
</dbReference>
<dbReference type="PANTHER" id="PTHR42648:SF24">
    <property type="entry name" value="INTEGRASE CATALYTIC DOMAIN-CONTAINING PROTEIN"/>
    <property type="match status" value="1"/>
</dbReference>
<reference evidence="4" key="2">
    <citation type="submission" date="2020-06" db="EMBL/GenBank/DDBJ databases">
        <authorList>
            <person name="Sheffer M."/>
        </authorList>
    </citation>
    <scope>NUCLEOTIDE SEQUENCE</scope>
</reference>
<feature type="domain" description="Integrase catalytic" evidence="3">
    <location>
        <begin position="460"/>
        <end position="626"/>
    </location>
</feature>
<dbReference type="PANTHER" id="PTHR42648">
    <property type="entry name" value="TRANSPOSASE, PUTATIVE-RELATED"/>
    <property type="match status" value="1"/>
</dbReference>
<dbReference type="Gene3D" id="3.30.420.10">
    <property type="entry name" value="Ribonuclease H-like superfamily/Ribonuclease H"/>
    <property type="match status" value="1"/>
</dbReference>
<evidence type="ECO:0000313" key="5">
    <source>
        <dbReference type="Proteomes" id="UP000807504"/>
    </source>
</evidence>
<proteinExistence type="predicted"/>
<dbReference type="Pfam" id="PF00665">
    <property type="entry name" value="rve"/>
    <property type="match status" value="1"/>
</dbReference>
<dbReference type="InterPro" id="IPR054722">
    <property type="entry name" value="PolX-like_BBD"/>
</dbReference>
<dbReference type="GO" id="GO:0003676">
    <property type="term" value="F:nucleic acid binding"/>
    <property type="evidence" value="ECO:0007669"/>
    <property type="project" value="InterPro"/>
</dbReference>
<dbReference type="PROSITE" id="PS50994">
    <property type="entry name" value="INTEGRASE"/>
    <property type="match status" value="1"/>
</dbReference>
<dbReference type="InterPro" id="IPR025724">
    <property type="entry name" value="GAG-pre-integrase_dom"/>
</dbReference>
<name>A0A8T0F0I4_ARGBR</name>
<reference evidence="4" key="1">
    <citation type="journal article" date="2020" name="bioRxiv">
        <title>Chromosome-level reference genome of the European wasp spider Argiope bruennichi: a resource for studies on range expansion and evolutionary adaptation.</title>
        <authorList>
            <person name="Sheffer M.M."/>
            <person name="Hoppe A."/>
            <person name="Krehenwinkel H."/>
            <person name="Uhl G."/>
            <person name="Kuss A.W."/>
            <person name="Jensen L."/>
            <person name="Jensen C."/>
            <person name="Gillespie R.G."/>
            <person name="Hoff K.J."/>
            <person name="Prost S."/>
        </authorList>
    </citation>
    <scope>NUCLEOTIDE SEQUENCE</scope>
</reference>
<dbReference type="Pfam" id="PF14223">
    <property type="entry name" value="Retrotran_gag_2"/>
    <property type="match status" value="1"/>
</dbReference>
<dbReference type="InterPro" id="IPR012337">
    <property type="entry name" value="RNaseH-like_sf"/>
</dbReference>
<evidence type="ECO:0000259" key="3">
    <source>
        <dbReference type="PROSITE" id="PS50994"/>
    </source>
</evidence>
<evidence type="ECO:0000256" key="1">
    <source>
        <dbReference type="ARBA" id="ARBA00022670"/>
    </source>
</evidence>
<dbReference type="Pfam" id="PF22936">
    <property type="entry name" value="Pol_BBD"/>
    <property type="match status" value="1"/>
</dbReference>
<dbReference type="EMBL" id="JABXBU010001863">
    <property type="protein sequence ID" value="KAF8783501.1"/>
    <property type="molecule type" value="Genomic_DNA"/>
</dbReference>
<dbReference type="SUPFAM" id="SSF53098">
    <property type="entry name" value="Ribonuclease H-like"/>
    <property type="match status" value="1"/>
</dbReference>
<dbReference type="AlphaFoldDB" id="A0A8T0F0I4"/>
<comment type="caution">
    <text evidence="4">The sequence shown here is derived from an EMBL/GenBank/DDBJ whole genome shotgun (WGS) entry which is preliminary data.</text>
</comment>
<organism evidence="4 5">
    <name type="scientific">Argiope bruennichi</name>
    <name type="common">Wasp spider</name>
    <name type="synonym">Aranea bruennichi</name>
    <dbReference type="NCBI Taxonomy" id="94029"/>
    <lineage>
        <taxon>Eukaryota</taxon>
        <taxon>Metazoa</taxon>
        <taxon>Ecdysozoa</taxon>
        <taxon>Arthropoda</taxon>
        <taxon>Chelicerata</taxon>
        <taxon>Arachnida</taxon>
        <taxon>Araneae</taxon>
        <taxon>Araneomorphae</taxon>
        <taxon>Entelegynae</taxon>
        <taxon>Araneoidea</taxon>
        <taxon>Araneidae</taxon>
        <taxon>Argiope</taxon>
    </lineage>
</organism>
<sequence length="639" mass="74154">MDRGCWNFAIGEEKPYPEATEKEKLEYEWRKQRCYTTIYQGVERKLLPLIRHTTDGKEAWNILKDNFEPVSKARLAVLIDEFFELRFNPEQEQIGIFCKRVSEKKNQVKDAGFEIPDLLVALQLIRRLPAEYDHLVQILYRMKDAEFTHLEVERQLINESGRIQLKKKDLNTTENAYNVGSSPGKEMSKKSVERSGNVLDPTRSPGQYKKNRNPKGVGPWCKYCSRKGHTESKCYKKSQKEKKAFNAESAFYVYNPSAEVFAVSKDLEQFLVDSASTSHFCCERDWFKNFRELSPTKALLADKRHTCEVKGVGDIDFCIKDVKGDVHITLKDVLYAPNMRRNLISGAKMDLAGLKINWCNDVMRVYHSNNEYFFSVFRQEMLYIVYGYPLIENVMHTSVDLNVIHRRLCHVNVPMIKDMSKNHSVKGLEPVNVKTKYEPCIACNLGKATRTSLKNVVYKRVTKSVLEKVHMDLWGPTPVNSLGGSKYFLSIIDDFSRKVDVFTLKNKNEVFTVFREYLARVERELGLKLKSVRTDNGMEFCHKEFEKFLRELGIKSERTTIFTPELNGVSERFNRSSMDAVRTLLQDSGLQPRFWAEALQNYVYTKNRCIHKLTEGKKLLLKIGRDVNLPLNIVVYLVH</sequence>
<keyword evidence="1" id="KW-0378">Hydrolase</keyword>
<keyword evidence="1" id="KW-0645">Protease</keyword>
<dbReference type="GO" id="GO:0006508">
    <property type="term" value="P:proteolysis"/>
    <property type="evidence" value="ECO:0007669"/>
    <property type="project" value="UniProtKB-KW"/>
</dbReference>
<dbReference type="GO" id="GO:0008233">
    <property type="term" value="F:peptidase activity"/>
    <property type="evidence" value="ECO:0007669"/>
    <property type="project" value="UniProtKB-KW"/>
</dbReference>